<organism evidence="1 2">
    <name type="scientific">Lentinula detonsa</name>
    <dbReference type="NCBI Taxonomy" id="2804962"/>
    <lineage>
        <taxon>Eukaryota</taxon>
        <taxon>Fungi</taxon>
        <taxon>Dikarya</taxon>
        <taxon>Basidiomycota</taxon>
        <taxon>Agaricomycotina</taxon>
        <taxon>Agaricomycetes</taxon>
        <taxon>Agaricomycetidae</taxon>
        <taxon>Agaricales</taxon>
        <taxon>Marasmiineae</taxon>
        <taxon>Omphalotaceae</taxon>
        <taxon>Lentinula</taxon>
    </lineage>
</organism>
<evidence type="ECO:0000313" key="1">
    <source>
        <dbReference type="EMBL" id="KAJ3980036.1"/>
    </source>
</evidence>
<gene>
    <name evidence="1" type="ORF">F5890DRAFT_1589072</name>
</gene>
<reference evidence="1" key="1">
    <citation type="submission" date="2022-08" db="EMBL/GenBank/DDBJ databases">
        <authorList>
            <consortium name="DOE Joint Genome Institute"/>
            <person name="Min B."/>
            <person name="Riley R."/>
            <person name="Sierra-Patev S."/>
            <person name="Naranjo-Ortiz M."/>
            <person name="Looney B."/>
            <person name="Konkel Z."/>
            <person name="Slot J.C."/>
            <person name="Sakamoto Y."/>
            <person name="Steenwyk J.L."/>
            <person name="Rokas A."/>
            <person name="Carro J."/>
            <person name="Camarero S."/>
            <person name="Ferreira P."/>
            <person name="Molpeceres G."/>
            <person name="Ruiz-Duenas F.J."/>
            <person name="Serrano A."/>
            <person name="Henrissat B."/>
            <person name="Drula E."/>
            <person name="Hughes K.W."/>
            <person name="Mata J.L."/>
            <person name="Ishikawa N.K."/>
            <person name="Vargas-Isla R."/>
            <person name="Ushijima S."/>
            <person name="Smith C.A."/>
            <person name="Ahrendt S."/>
            <person name="Andreopoulos W."/>
            <person name="He G."/>
            <person name="Labutti K."/>
            <person name="Lipzen A."/>
            <person name="Ng V."/>
            <person name="Sandor L."/>
            <person name="Barry K."/>
            <person name="Martinez A.T."/>
            <person name="Xiao Y."/>
            <person name="Gibbons J.G."/>
            <person name="Terashima K."/>
            <person name="Hibbett D.S."/>
            <person name="Grigoriev I.V."/>
        </authorList>
    </citation>
    <scope>NUCLEOTIDE SEQUENCE</scope>
    <source>
        <strain evidence="1">TFB7829</strain>
    </source>
</reference>
<dbReference type="EMBL" id="MU802234">
    <property type="protein sequence ID" value="KAJ3980036.1"/>
    <property type="molecule type" value="Genomic_DNA"/>
</dbReference>
<protein>
    <submittedName>
        <fullName evidence="1">Uncharacterized protein</fullName>
    </submittedName>
</protein>
<dbReference type="AlphaFoldDB" id="A0AA38UNV4"/>
<dbReference type="Proteomes" id="UP001163850">
    <property type="component" value="Unassembled WGS sequence"/>
</dbReference>
<accession>A0AA38UNV4</accession>
<sequence length="227" mass="25287">MGPGASDANWYIPEDTSAAIELFYKAENHAKLGQGGNPTKAALNECAAYLVKNLKIKGIFEATLVLEIWSSVNTGAEFISLHRAKGNATRDRIDNSLRGIAPRTWLFRFRVNGIRNNGKWKGMCDMCLVYDTQGYFSNPDLRLLYVPEGHLFTENTAVNYVIKQGMKIKSTIIVSVSSTTNLPDTMVIPRHMEDVVEIYCPTEEEQESAIVADMDSSWKCLTIVGLD</sequence>
<name>A0AA38UNV4_9AGAR</name>
<proteinExistence type="predicted"/>
<comment type="caution">
    <text evidence="1">The sequence shown here is derived from an EMBL/GenBank/DDBJ whole genome shotgun (WGS) entry which is preliminary data.</text>
</comment>
<evidence type="ECO:0000313" key="2">
    <source>
        <dbReference type="Proteomes" id="UP001163850"/>
    </source>
</evidence>